<dbReference type="EMBL" id="MLJW01000036">
    <property type="protein sequence ID" value="OIR07554.1"/>
    <property type="molecule type" value="Genomic_DNA"/>
</dbReference>
<dbReference type="PANTHER" id="PTHR42964:SF1">
    <property type="entry name" value="POLYKETIDE BIOSYNTHESIS ENOYL-COA HYDRATASE PKSH-RELATED"/>
    <property type="match status" value="1"/>
</dbReference>
<comment type="similarity">
    <text evidence="1">Belongs to the enoyl-CoA hydratase/isomerase family.</text>
</comment>
<comment type="caution">
    <text evidence="2">The sequence shown here is derived from an EMBL/GenBank/DDBJ whole genome shotgun (WGS) entry which is preliminary data.</text>
</comment>
<dbReference type="InterPro" id="IPR001753">
    <property type="entry name" value="Enoyl-CoA_hydra/iso"/>
</dbReference>
<sequence length="252" mass="27521">MNDAYVKYSVENNIGEIEFFTPQHNSLPSAILKQLAETIINAGADEESKVLILKSGGNKTFCAGASFDEILLIENEKQGVEFFSGFAHVINAMRQCPKFIIGRIQGKAIGGGVGLASSCDYNFATIFSEIKLSELAIGIGPFVVGPAVERKIGTTATSELTIDATHFRSAQWAKEKGLFVEIFDTIELMDEAIFKLATTLATSSSEAMKEIKKIFWSGTESWNELLLQRAAMSGKLILSEETKKTIASFKNK</sequence>
<dbReference type="EC" id="4.2.1.-" evidence="2"/>
<dbReference type="InterPro" id="IPR051683">
    <property type="entry name" value="Enoyl-CoA_Hydratase/Isomerase"/>
</dbReference>
<dbReference type="Pfam" id="PF00378">
    <property type="entry name" value="ECH_1"/>
    <property type="match status" value="1"/>
</dbReference>
<dbReference type="PROSITE" id="PS00166">
    <property type="entry name" value="ENOYL_COA_HYDRATASE"/>
    <property type="match status" value="1"/>
</dbReference>
<dbReference type="SUPFAM" id="SSF52096">
    <property type="entry name" value="ClpP/crotonase"/>
    <property type="match status" value="1"/>
</dbReference>
<evidence type="ECO:0000313" key="2">
    <source>
        <dbReference type="EMBL" id="OIR07554.1"/>
    </source>
</evidence>
<dbReference type="InterPro" id="IPR018376">
    <property type="entry name" value="Enoyl-CoA_hyd/isom_CS"/>
</dbReference>
<dbReference type="CDD" id="cd06558">
    <property type="entry name" value="crotonase-like"/>
    <property type="match status" value="1"/>
</dbReference>
<name>A0A1J5SGQ0_9ZZZZ</name>
<dbReference type="GO" id="GO:0016829">
    <property type="term" value="F:lyase activity"/>
    <property type="evidence" value="ECO:0007669"/>
    <property type="project" value="UniProtKB-KW"/>
</dbReference>
<dbReference type="Gene3D" id="3.90.226.10">
    <property type="entry name" value="2-enoyl-CoA Hydratase, Chain A, domain 1"/>
    <property type="match status" value="1"/>
</dbReference>
<dbReference type="AlphaFoldDB" id="A0A1J5SGQ0"/>
<reference evidence="2" key="1">
    <citation type="submission" date="2016-10" db="EMBL/GenBank/DDBJ databases">
        <title>Sequence of Gallionella enrichment culture.</title>
        <authorList>
            <person name="Poehlein A."/>
            <person name="Muehling M."/>
            <person name="Daniel R."/>
        </authorList>
    </citation>
    <scope>NUCLEOTIDE SEQUENCE</scope>
</reference>
<keyword evidence="2" id="KW-0456">Lyase</keyword>
<gene>
    <name evidence="2" type="primary">pksH</name>
    <name evidence="2" type="ORF">GALL_102150</name>
</gene>
<proteinExistence type="inferred from homology"/>
<protein>
    <submittedName>
        <fullName evidence="2">Putative polyketide biosynthesis enoyl-CoA hydratase PksH</fullName>
        <ecNumber evidence="2">4.2.1.-</ecNumber>
    </submittedName>
</protein>
<dbReference type="InterPro" id="IPR029045">
    <property type="entry name" value="ClpP/crotonase-like_dom_sf"/>
</dbReference>
<dbReference type="PANTHER" id="PTHR42964">
    <property type="entry name" value="ENOYL-COA HYDRATASE"/>
    <property type="match status" value="1"/>
</dbReference>
<accession>A0A1J5SGQ0</accession>
<evidence type="ECO:0000256" key="1">
    <source>
        <dbReference type="ARBA" id="ARBA00005254"/>
    </source>
</evidence>
<organism evidence="2">
    <name type="scientific">mine drainage metagenome</name>
    <dbReference type="NCBI Taxonomy" id="410659"/>
    <lineage>
        <taxon>unclassified sequences</taxon>
        <taxon>metagenomes</taxon>
        <taxon>ecological metagenomes</taxon>
    </lineage>
</organism>